<proteinExistence type="predicted"/>
<feature type="transmembrane region" description="Helical" evidence="1">
    <location>
        <begin position="112"/>
        <end position="134"/>
    </location>
</feature>
<sequence length="136" mass="15567">MQHQKFQKIDFNAQYPCPCRRRGRLIPIVLTEAFGCNRCQQIFVVQQGGYALDELPTSYPYQRSWLWNGKQWKILSYPGSRQSYFLVVLLVILAIGIVVGCLSLNSPWGHQIVPVAIVLVILGLLPALLVWLAYRH</sequence>
<accession>A0A7C3ZUM5</accession>
<reference evidence="2" key="1">
    <citation type="journal article" date="2020" name="mSystems">
        <title>Genome- and Community-Level Interaction Insights into Carbon Utilization and Element Cycling Functions of Hydrothermarchaeota in Hydrothermal Sediment.</title>
        <authorList>
            <person name="Zhou Z."/>
            <person name="Liu Y."/>
            <person name="Xu W."/>
            <person name="Pan J."/>
            <person name="Luo Z.H."/>
            <person name="Li M."/>
        </authorList>
    </citation>
    <scope>NUCLEOTIDE SEQUENCE [LARGE SCALE GENOMIC DNA]</scope>
    <source>
        <strain evidence="2">SpSt-374</strain>
    </source>
</reference>
<keyword evidence="1" id="KW-1133">Transmembrane helix</keyword>
<keyword evidence="1" id="KW-0812">Transmembrane</keyword>
<feature type="transmembrane region" description="Helical" evidence="1">
    <location>
        <begin position="83"/>
        <end position="106"/>
    </location>
</feature>
<gene>
    <name evidence="2" type="ORF">ENR15_04495</name>
</gene>
<dbReference type="EMBL" id="DSPX01000043">
    <property type="protein sequence ID" value="HGF99927.1"/>
    <property type="molecule type" value="Genomic_DNA"/>
</dbReference>
<name>A0A7C3ZUM5_9CYAN</name>
<evidence type="ECO:0000313" key="2">
    <source>
        <dbReference type="EMBL" id="HGF99927.1"/>
    </source>
</evidence>
<keyword evidence="1" id="KW-0472">Membrane</keyword>
<evidence type="ECO:0000256" key="1">
    <source>
        <dbReference type="SAM" id="Phobius"/>
    </source>
</evidence>
<dbReference type="AlphaFoldDB" id="A0A7C3ZUM5"/>
<comment type="caution">
    <text evidence="2">The sequence shown here is derived from an EMBL/GenBank/DDBJ whole genome shotgun (WGS) entry which is preliminary data.</text>
</comment>
<protein>
    <submittedName>
        <fullName evidence="2">Uncharacterized protein</fullName>
    </submittedName>
</protein>
<organism evidence="2">
    <name type="scientific">Planktothricoides sp. SpSt-374</name>
    <dbReference type="NCBI Taxonomy" id="2282167"/>
    <lineage>
        <taxon>Bacteria</taxon>
        <taxon>Bacillati</taxon>
        <taxon>Cyanobacteriota</taxon>
        <taxon>Cyanophyceae</taxon>
        <taxon>Oscillatoriophycideae</taxon>
        <taxon>Oscillatoriales</taxon>
        <taxon>Oscillatoriaceae</taxon>
        <taxon>Planktothricoides</taxon>
    </lineage>
</organism>